<proteinExistence type="predicted"/>
<keyword evidence="3" id="KW-1185">Reference proteome</keyword>
<evidence type="ECO:0000313" key="3">
    <source>
        <dbReference type="Proteomes" id="UP000215335"/>
    </source>
</evidence>
<evidence type="ECO:0000256" key="1">
    <source>
        <dbReference type="SAM" id="SignalP"/>
    </source>
</evidence>
<keyword evidence="1" id="KW-0732">Signal</keyword>
<dbReference type="Proteomes" id="UP000215335">
    <property type="component" value="Unassembled WGS sequence"/>
</dbReference>
<dbReference type="OrthoDB" id="5960141at2759"/>
<sequence>MTTIAGTPRCCLLLLLAFSAADARSIQGARCELSIDYRKGDLKEPQPLILTEAEEPTFLLPDQHRLLLIPANASILLLDLLVYTGVHGVTSLPDVEGVEQPLYLFVNATEKAFPVPRFYWKIIHDPVGNRATAFVGLNEPYASEITEDMYLCPDVSQQEGFSWIGWEPRDIEKGVSYVCSVAELRKSVPTIPALGETGLLL</sequence>
<name>A0A232F642_9HYME</name>
<accession>A0A232F642</accession>
<reference evidence="2 3" key="1">
    <citation type="journal article" date="2017" name="Curr. Biol.">
        <title>The Evolution of Venom by Co-option of Single-Copy Genes.</title>
        <authorList>
            <person name="Martinson E.O."/>
            <person name="Mrinalini"/>
            <person name="Kelkar Y.D."/>
            <person name="Chang C.H."/>
            <person name="Werren J.H."/>
        </authorList>
    </citation>
    <scope>NUCLEOTIDE SEQUENCE [LARGE SCALE GENOMIC DNA]</scope>
    <source>
        <strain evidence="2 3">Alberta</strain>
        <tissue evidence="2">Whole body</tissue>
    </source>
</reference>
<feature type="signal peptide" evidence="1">
    <location>
        <begin position="1"/>
        <end position="23"/>
    </location>
</feature>
<comment type="caution">
    <text evidence="2">The sequence shown here is derived from an EMBL/GenBank/DDBJ whole genome shotgun (WGS) entry which is preliminary data.</text>
</comment>
<protein>
    <submittedName>
        <fullName evidence="2">Uncharacterized protein</fullName>
    </submittedName>
</protein>
<dbReference type="InterPro" id="IPR044925">
    <property type="entry name" value="His-Me_finger_sf"/>
</dbReference>
<feature type="chain" id="PRO_5012104643" evidence="1">
    <location>
        <begin position="24"/>
        <end position="201"/>
    </location>
</feature>
<dbReference type="EMBL" id="NNAY01000914">
    <property type="protein sequence ID" value="OXU25943.1"/>
    <property type="molecule type" value="Genomic_DNA"/>
</dbReference>
<organism evidence="2 3">
    <name type="scientific">Trichomalopsis sarcophagae</name>
    <dbReference type="NCBI Taxonomy" id="543379"/>
    <lineage>
        <taxon>Eukaryota</taxon>
        <taxon>Metazoa</taxon>
        <taxon>Ecdysozoa</taxon>
        <taxon>Arthropoda</taxon>
        <taxon>Hexapoda</taxon>
        <taxon>Insecta</taxon>
        <taxon>Pterygota</taxon>
        <taxon>Neoptera</taxon>
        <taxon>Endopterygota</taxon>
        <taxon>Hymenoptera</taxon>
        <taxon>Apocrita</taxon>
        <taxon>Proctotrupomorpha</taxon>
        <taxon>Chalcidoidea</taxon>
        <taxon>Pteromalidae</taxon>
        <taxon>Pteromalinae</taxon>
        <taxon>Trichomalopsis</taxon>
    </lineage>
</organism>
<gene>
    <name evidence="2" type="ORF">TSAR_016649</name>
</gene>
<evidence type="ECO:0000313" key="2">
    <source>
        <dbReference type="EMBL" id="OXU25943.1"/>
    </source>
</evidence>
<dbReference type="AlphaFoldDB" id="A0A232F642"/>
<dbReference type="STRING" id="543379.A0A232F642"/>
<dbReference type="SUPFAM" id="SSF54060">
    <property type="entry name" value="His-Me finger endonucleases"/>
    <property type="match status" value="1"/>
</dbReference>